<name>A0A550JFM4_9BACT</name>
<protein>
    <submittedName>
        <fullName evidence="1">DUF3015 domain-containing protein</fullName>
    </submittedName>
</protein>
<gene>
    <name evidence="1" type="ORF">FL622_09120</name>
</gene>
<comment type="caution">
    <text evidence="1">The sequence shown here is derived from an EMBL/GenBank/DDBJ whole genome shotgun (WGS) entry which is preliminary data.</text>
</comment>
<evidence type="ECO:0000313" key="2">
    <source>
        <dbReference type="Proteomes" id="UP000317155"/>
    </source>
</evidence>
<dbReference type="Proteomes" id="UP000317155">
    <property type="component" value="Unassembled WGS sequence"/>
</dbReference>
<dbReference type="OrthoDB" id="5344038at2"/>
<dbReference type="AlphaFoldDB" id="A0A550JFM4"/>
<sequence>MLVTGGAWAGQARSNCGCGLGTLLWGDRADGSILSQTMQVSTNGFLGSQTFGITSGTLGCEQPENIGSDDQLFAYVRDNLDGLAQDMAFGEGEHLETLAELMAVPQGQRVFFSGKLQASFGEIFVTGAESPELVLDRIRMIAG</sequence>
<reference evidence="1 2" key="1">
    <citation type="submission" date="2019-07" db="EMBL/GenBank/DDBJ databases">
        <title>Insights of Desulfuromonas acetexigens electromicrobiology.</title>
        <authorList>
            <person name="Katuri K."/>
            <person name="Sapireddy V."/>
            <person name="Shaw D.R."/>
            <person name="Saikaly P."/>
        </authorList>
    </citation>
    <scope>NUCLEOTIDE SEQUENCE [LARGE SCALE GENOMIC DNA]</scope>
    <source>
        <strain evidence="1 2">2873</strain>
    </source>
</reference>
<dbReference type="EMBL" id="VJVV01000005">
    <property type="protein sequence ID" value="TRO82005.1"/>
    <property type="molecule type" value="Genomic_DNA"/>
</dbReference>
<dbReference type="Pfam" id="PF11220">
    <property type="entry name" value="DUF3015"/>
    <property type="match status" value="1"/>
</dbReference>
<dbReference type="InterPro" id="IPR021383">
    <property type="entry name" value="DUF3015"/>
</dbReference>
<evidence type="ECO:0000313" key="1">
    <source>
        <dbReference type="EMBL" id="TRO82005.1"/>
    </source>
</evidence>
<organism evidence="1 2">
    <name type="scientific">Trichloromonas acetexigens</name>
    <dbReference type="NCBI Taxonomy" id="38815"/>
    <lineage>
        <taxon>Bacteria</taxon>
        <taxon>Pseudomonadati</taxon>
        <taxon>Thermodesulfobacteriota</taxon>
        <taxon>Desulfuromonadia</taxon>
        <taxon>Desulfuromonadales</taxon>
        <taxon>Trichloromonadaceae</taxon>
        <taxon>Trichloromonas</taxon>
    </lineage>
</organism>
<keyword evidence="2" id="KW-1185">Reference proteome</keyword>
<proteinExistence type="predicted"/>
<accession>A0A550JFM4</accession>